<feature type="compositionally biased region" description="Low complexity" evidence="5">
    <location>
        <begin position="108"/>
        <end position="118"/>
    </location>
</feature>
<feature type="non-terminal residue" evidence="8">
    <location>
        <position position="1234"/>
    </location>
</feature>
<dbReference type="InterPro" id="IPR007502">
    <property type="entry name" value="Helicase-assoc_dom"/>
</dbReference>
<evidence type="ECO:0000313" key="11">
    <source>
        <dbReference type="Proteomes" id="UP000663829"/>
    </source>
</evidence>
<reference evidence="8" key="1">
    <citation type="submission" date="2021-02" db="EMBL/GenBank/DDBJ databases">
        <authorList>
            <person name="Nowell W R."/>
        </authorList>
    </citation>
    <scope>NUCLEOTIDE SEQUENCE</scope>
</reference>
<feature type="compositionally biased region" description="Low complexity" evidence="5">
    <location>
        <begin position="56"/>
        <end position="80"/>
    </location>
</feature>
<evidence type="ECO:0000313" key="7">
    <source>
        <dbReference type="EMBL" id="CAF1258217.1"/>
    </source>
</evidence>
<feature type="region of interest" description="Disordered" evidence="5">
    <location>
        <begin position="1"/>
        <end position="118"/>
    </location>
</feature>
<evidence type="ECO:0000313" key="9">
    <source>
        <dbReference type="EMBL" id="CAF4065147.1"/>
    </source>
</evidence>
<dbReference type="Proteomes" id="UP000682733">
    <property type="component" value="Unassembled WGS sequence"/>
</dbReference>
<dbReference type="SUPFAM" id="SSF52540">
    <property type="entry name" value="P-loop containing nucleoside triphosphate hydrolases"/>
    <property type="match status" value="1"/>
</dbReference>
<dbReference type="OrthoDB" id="10172264at2759"/>
<feature type="compositionally biased region" description="Polar residues" evidence="5">
    <location>
        <begin position="81"/>
        <end position="90"/>
    </location>
</feature>
<dbReference type="EMBL" id="CAJOBA010038688">
    <property type="protein sequence ID" value="CAF4065147.1"/>
    <property type="molecule type" value="Genomic_DNA"/>
</dbReference>
<proteinExistence type="predicted"/>
<dbReference type="Proteomes" id="UP000677228">
    <property type="component" value="Unassembled WGS sequence"/>
</dbReference>
<dbReference type="PANTHER" id="PTHR18934">
    <property type="entry name" value="ATP-DEPENDENT RNA HELICASE"/>
    <property type="match status" value="1"/>
</dbReference>
<dbReference type="InterPro" id="IPR027417">
    <property type="entry name" value="P-loop_NTPase"/>
</dbReference>
<sequence length="1234" mass="141602">VVDEDAVIPSTDSDLLLPSPTQYTDKSEKDTFSSQLPVLTSTYARQRPHSPELQVSLSPRPSRSRTSTAPLSDLDILLSSAAQQTNETRISSSSPPRTPKHTRHRSQSPVHHASSSLASASRTHAAAGIFARTYNLPSRSDLVSLQTITILEHLKTTVSVHGGDNNLVHIDTILNPSPQWILHGYVNQHLEMDEIVKRFHKLVKFAIELEAEYEEAMLHSIRGLIDRMNKVRVEGKIWNTFISYVKDLLKEEADKLHTLHKDHIETLCRSLVVTGCIKMNVSYETKLNDFNDSFTREHSIDRSYEHIKRQAFKAFNADMKKKWKPEDVQDDKIANEVLDQHLEKLEIELSTDPYVGVVEEKLVLLPPLLLRAQVFCGCRSLCFPLFDSSAQILEQIQHHTVVCISTPTGSGKSTLVPALLAADGYNLIFVTQPRRLACSAISARVNKTMDSTIASWAVSGERSKTDSNTRIILARTCDGVYYAYYQTVNNRPVYPKPQICQSNLTDVEFSLRKSPFEDGLHSFKQYLPDAPEKEYLDSAVRRLQHLNILDHAGSFTPVGNAIAQLPDFGNVAMNVSVYFGLTKFNCGRDIIRLAAFLSVMNTAGSLRTIPDRFKQSDEGDFMTLLSVMNHLKSHQNAMDNQEFLPIAHQLRRALARLKSFENFFEKASPQLCEASEISAHYWPNVARSLLAGYWEHVYVCMKELNGSNTQYYRYNISDHEHAQRKQIAAIDYATTIDLKSNCPTVVLARDVFCGTDRRGCILSFVGIIQSSWLDNALERKLDVTPQEREHFLANIRPTNEFITIAQSVANTANSTNIELIGNAGDVLDTERFIRQKLQRLRKWHLVEDNELNNNPTLQMNVRNVRKNLRYFNPLIWGSLNEKQVVVKMEKDGQNSITISVNSREEDGKKIKKIIDMFVWWLRKCVAVRNEHSGVIPKFLNKRDAALEERIARVTDSERTQDKRMMMMRDGTRESRMEVVAWVAVCKFKCRLEGGFPRDWIVDHRREHPTSIEPTNWVTFNQQTGLPELTPKLIPADLDFHLPLKKYFDLERFLDEMHQYEFQVKVFQEPWRYILLFDQYTSTGPFIAEFIQPHIAITQDRIDFNTNNLYVECDYTKQLGQKIDLQVPPYSIDLDSTVADIRAHKLIVLRPEDDHMNERIKKMTDRGYVLKERRFSYMPNPLENKNMVLTPVPPAANDYTMIKERFKEKLPQSIIELIEQVHNPNLQRLYEAQKT</sequence>
<dbReference type="EMBL" id="CAJNOK010017131">
    <property type="protein sequence ID" value="CAF1258217.1"/>
    <property type="molecule type" value="Genomic_DNA"/>
</dbReference>
<accession>A0A815LBU0</accession>
<dbReference type="Proteomes" id="UP000681722">
    <property type="component" value="Unassembled WGS sequence"/>
</dbReference>
<keyword evidence="3" id="KW-0347">Helicase</keyword>
<feature type="non-terminal residue" evidence="8">
    <location>
        <position position="1"/>
    </location>
</feature>
<evidence type="ECO:0000259" key="6">
    <source>
        <dbReference type="SMART" id="SM00847"/>
    </source>
</evidence>
<dbReference type="GO" id="GO:0005524">
    <property type="term" value="F:ATP binding"/>
    <property type="evidence" value="ECO:0007669"/>
    <property type="project" value="UniProtKB-KW"/>
</dbReference>
<comment type="caution">
    <text evidence="8">The sequence shown here is derived from an EMBL/GenBank/DDBJ whole genome shotgun (WGS) entry which is preliminary data.</text>
</comment>
<evidence type="ECO:0000256" key="3">
    <source>
        <dbReference type="ARBA" id="ARBA00022806"/>
    </source>
</evidence>
<keyword evidence="1" id="KW-0547">Nucleotide-binding</keyword>
<dbReference type="Proteomes" id="UP000663829">
    <property type="component" value="Unassembled WGS sequence"/>
</dbReference>
<dbReference type="EMBL" id="CAJNOQ010017686">
    <property type="protein sequence ID" value="CAF1404888.1"/>
    <property type="molecule type" value="Genomic_DNA"/>
</dbReference>
<evidence type="ECO:0000313" key="8">
    <source>
        <dbReference type="EMBL" id="CAF1404888.1"/>
    </source>
</evidence>
<evidence type="ECO:0000256" key="2">
    <source>
        <dbReference type="ARBA" id="ARBA00022801"/>
    </source>
</evidence>
<dbReference type="Gene3D" id="3.40.50.300">
    <property type="entry name" value="P-loop containing nucleotide triphosphate hydrolases"/>
    <property type="match status" value="1"/>
</dbReference>
<feature type="domain" description="Helicase-associated" evidence="6">
    <location>
        <begin position="538"/>
        <end position="625"/>
    </location>
</feature>
<feature type="compositionally biased region" description="Polar residues" evidence="5">
    <location>
        <begin position="32"/>
        <end position="44"/>
    </location>
</feature>
<organism evidence="8 11">
    <name type="scientific">Didymodactylos carnosus</name>
    <dbReference type="NCBI Taxonomy" id="1234261"/>
    <lineage>
        <taxon>Eukaryota</taxon>
        <taxon>Metazoa</taxon>
        <taxon>Spiralia</taxon>
        <taxon>Gnathifera</taxon>
        <taxon>Rotifera</taxon>
        <taxon>Eurotatoria</taxon>
        <taxon>Bdelloidea</taxon>
        <taxon>Philodinida</taxon>
        <taxon>Philodinidae</taxon>
        <taxon>Didymodactylos</taxon>
    </lineage>
</organism>
<keyword evidence="11" id="KW-1185">Reference proteome</keyword>
<dbReference type="Gene3D" id="1.20.120.1080">
    <property type="match status" value="1"/>
</dbReference>
<evidence type="ECO:0000313" key="10">
    <source>
        <dbReference type="EMBL" id="CAF4296804.1"/>
    </source>
</evidence>
<dbReference type="GO" id="GO:0016787">
    <property type="term" value="F:hydrolase activity"/>
    <property type="evidence" value="ECO:0007669"/>
    <property type="project" value="UniProtKB-KW"/>
</dbReference>
<dbReference type="SMART" id="SM00847">
    <property type="entry name" value="HA2"/>
    <property type="match status" value="1"/>
</dbReference>
<gene>
    <name evidence="8" type="ORF">GPM918_LOCUS33359</name>
    <name evidence="7" type="ORF">OVA965_LOCUS26602</name>
    <name evidence="10" type="ORF">SRO942_LOCUS34042</name>
    <name evidence="9" type="ORF">TMI583_LOCUS27345</name>
</gene>
<name>A0A815LBU0_9BILA</name>
<dbReference type="AlphaFoldDB" id="A0A815LBU0"/>
<evidence type="ECO:0000256" key="1">
    <source>
        <dbReference type="ARBA" id="ARBA00022741"/>
    </source>
</evidence>
<keyword evidence="2" id="KW-0378">Hydrolase</keyword>
<dbReference type="PANTHER" id="PTHR18934:SF99">
    <property type="entry name" value="ATP-DEPENDENT RNA HELICASE DHX37-RELATED"/>
    <property type="match status" value="1"/>
</dbReference>
<keyword evidence="4" id="KW-0067">ATP-binding</keyword>
<dbReference type="EMBL" id="CAJOBC010083108">
    <property type="protein sequence ID" value="CAF4296804.1"/>
    <property type="molecule type" value="Genomic_DNA"/>
</dbReference>
<dbReference type="GO" id="GO:0004386">
    <property type="term" value="F:helicase activity"/>
    <property type="evidence" value="ECO:0007669"/>
    <property type="project" value="UniProtKB-KW"/>
</dbReference>
<evidence type="ECO:0000256" key="5">
    <source>
        <dbReference type="SAM" id="MobiDB-lite"/>
    </source>
</evidence>
<evidence type="ECO:0000256" key="4">
    <source>
        <dbReference type="ARBA" id="ARBA00022840"/>
    </source>
</evidence>
<protein>
    <recommendedName>
        <fullName evidence="6">Helicase-associated domain-containing protein</fullName>
    </recommendedName>
</protein>
<dbReference type="GO" id="GO:0003723">
    <property type="term" value="F:RNA binding"/>
    <property type="evidence" value="ECO:0007669"/>
    <property type="project" value="TreeGrafter"/>
</dbReference>